<reference evidence="5 6" key="1">
    <citation type="submission" date="2016-10" db="EMBL/GenBank/DDBJ databases">
        <title>Genome sequence of the basidiomycete white-rot fungus Trametes pubescens.</title>
        <authorList>
            <person name="Makela M.R."/>
            <person name="Granchi Z."/>
            <person name="Peng M."/>
            <person name="De Vries R.P."/>
            <person name="Grigoriev I."/>
            <person name="Riley R."/>
            <person name="Hilden K."/>
        </authorList>
    </citation>
    <scope>NUCLEOTIDE SEQUENCE [LARGE SCALE GENOMIC DNA]</scope>
    <source>
        <strain evidence="5 6">FBCC735</strain>
    </source>
</reference>
<evidence type="ECO:0000256" key="2">
    <source>
        <dbReference type="SAM" id="Phobius"/>
    </source>
</evidence>
<organism evidence="5 6">
    <name type="scientific">Trametes pubescens</name>
    <name type="common">White-rot fungus</name>
    <dbReference type="NCBI Taxonomy" id="154538"/>
    <lineage>
        <taxon>Eukaryota</taxon>
        <taxon>Fungi</taxon>
        <taxon>Dikarya</taxon>
        <taxon>Basidiomycota</taxon>
        <taxon>Agaricomycotina</taxon>
        <taxon>Agaricomycetes</taxon>
        <taxon>Polyporales</taxon>
        <taxon>Polyporaceae</taxon>
        <taxon>Trametes</taxon>
    </lineage>
</organism>
<gene>
    <name evidence="5" type="ORF">TRAPUB_2340</name>
</gene>
<accession>A0A1M2VH20</accession>
<dbReference type="Pfam" id="PF06985">
    <property type="entry name" value="HET"/>
    <property type="match status" value="1"/>
</dbReference>
<feature type="region of interest" description="Disordered" evidence="1">
    <location>
        <begin position="650"/>
        <end position="670"/>
    </location>
</feature>
<dbReference type="OrthoDB" id="2758115at2759"/>
<evidence type="ECO:0000259" key="3">
    <source>
        <dbReference type="Pfam" id="PF06985"/>
    </source>
</evidence>
<dbReference type="Pfam" id="PF26640">
    <property type="entry name" value="DUF8212"/>
    <property type="match status" value="1"/>
</dbReference>
<feature type="compositionally biased region" description="Basic and acidic residues" evidence="1">
    <location>
        <begin position="659"/>
        <end position="670"/>
    </location>
</feature>
<evidence type="ECO:0000313" key="6">
    <source>
        <dbReference type="Proteomes" id="UP000184267"/>
    </source>
</evidence>
<feature type="compositionally biased region" description="Low complexity" evidence="1">
    <location>
        <begin position="774"/>
        <end position="785"/>
    </location>
</feature>
<dbReference type="InterPro" id="IPR058525">
    <property type="entry name" value="DUF8212"/>
</dbReference>
<feature type="transmembrane region" description="Helical" evidence="2">
    <location>
        <begin position="12"/>
        <end position="34"/>
    </location>
</feature>
<feature type="compositionally biased region" description="Basic and acidic residues" evidence="1">
    <location>
        <begin position="548"/>
        <end position="585"/>
    </location>
</feature>
<feature type="domain" description="Heterokaryon incompatibility" evidence="3">
    <location>
        <begin position="53"/>
        <end position="114"/>
    </location>
</feature>
<dbReference type="InterPro" id="IPR010730">
    <property type="entry name" value="HET"/>
</dbReference>
<feature type="compositionally biased region" description="Acidic residues" evidence="1">
    <location>
        <begin position="806"/>
        <end position="819"/>
    </location>
</feature>
<dbReference type="EMBL" id="MNAD01001255">
    <property type="protein sequence ID" value="OJT06823.1"/>
    <property type="molecule type" value="Genomic_DNA"/>
</dbReference>
<feature type="region of interest" description="Disordered" evidence="1">
    <location>
        <begin position="548"/>
        <end position="597"/>
    </location>
</feature>
<evidence type="ECO:0000313" key="5">
    <source>
        <dbReference type="EMBL" id="OJT06823.1"/>
    </source>
</evidence>
<feature type="domain" description="DUF8212" evidence="4">
    <location>
        <begin position="228"/>
        <end position="403"/>
    </location>
</feature>
<dbReference type="STRING" id="154538.A0A1M2VH20"/>
<dbReference type="PANTHER" id="PTHR10622">
    <property type="entry name" value="HET DOMAIN-CONTAINING PROTEIN"/>
    <property type="match status" value="1"/>
</dbReference>
<proteinExistence type="predicted"/>
<dbReference type="Proteomes" id="UP000184267">
    <property type="component" value="Unassembled WGS sequence"/>
</dbReference>
<comment type="caution">
    <text evidence="5">The sequence shown here is derived from an EMBL/GenBank/DDBJ whole genome shotgun (WGS) entry which is preliminary data.</text>
</comment>
<keyword evidence="6" id="KW-1185">Reference proteome</keyword>
<feature type="compositionally biased region" description="Polar residues" evidence="1">
    <location>
        <begin position="588"/>
        <end position="597"/>
    </location>
</feature>
<dbReference type="PANTHER" id="PTHR10622:SF10">
    <property type="entry name" value="HET DOMAIN-CONTAINING PROTEIN"/>
    <property type="match status" value="1"/>
</dbReference>
<protein>
    <submittedName>
        <fullName evidence="5">Vegetative incompatibility protein HET-E-1</fullName>
    </submittedName>
</protein>
<keyword evidence="2" id="KW-0472">Membrane</keyword>
<dbReference type="AlphaFoldDB" id="A0A1M2VH20"/>
<keyword evidence="2" id="KW-0812">Transmembrane</keyword>
<keyword evidence="2" id="KW-1133">Transmembrane helix</keyword>
<sequence length="842" mass="92099">MSQITGEPSRRLYPLVAPLASLRTSIALLLLVWVNSVNSFAHSWAHPSVLTDPRLSRKIRDACAYARADGHEYLWMDSCCMDQSSSAELSEAINAMYRWYEAAVVCYAYLSDVRSAPGPIAQTSEFFFSLWHTRGWTLQELLAPDIVVFLSASWAYLGTKASLASVLQLRLDIHPLILTKVIPVREICVAQVMSWAASRVTTREEDRAYCLMGLFGAHMPTLYGEGSRAFVRLQEAIWERKPDASIFAWNHTKVPKRIAELDKYCLNANIGEAMIEYRSRVGRIESRMVDYISHFATHPVDFLIGRQITSVSPQKFAKCLGQAQFNSGWMIRSHGPPSPVPYIPLKVLLSPNGSADPKSASSGSHPLSGLYLVPIPCLWQERDSKEPGGLLAIVCSESPHAVRADAPDELPAHLAHGPTKVLSGVTLHDIDQRRDLSSSRLVLLTRADLAKCRASISHNGTLFCDPHRRALPRLTRIPPVREMNYIEKATDTPVSLQLAGWALTVLRKQGYRVTPLDSLPEDAESKAKPDTELDAAVIVRSDAKAGAEPDLATRIEPDSKPDVQSDAKTDAESGMKADTESDGKAGDTSITETDTTQAGQPILGFKLERKGVGLITMVQHTTPRLLGSYVMVMAMRIGLVEVVSPATATANAEGGGQAKGEEEGKGKDDAPLSRVAWTKWRGVKEGDGSTFGLPDPRRKETTFFFRVMVRYQARDTYTIGLEVLPVSIEPPKAMQMGITHSIVINPPEGAAVGSDEVDVGAVDVDGRDQYTTFQGATDQGATDQDAANREAVGVDEVDVSGKDQDAVEPSEVDPDETLYDVDTTVSTDFEEGSVDSDMTLYE</sequence>
<feature type="region of interest" description="Disordered" evidence="1">
    <location>
        <begin position="774"/>
        <end position="842"/>
    </location>
</feature>
<name>A0A1M2VH20_TRAPU</name>
<evidence type="ECO:0000256" key="1">
    <source>
        <dbReference type="SAM" id="MobiDB-lite"/>
    </source>
</evidence>
<evidence type="ECO:0000259" key="4">
    <source>
        <dbReference type="Pfam" id="PF26640"/>
    </source>
</evidence>